<proteinExistence type="predicted"/>
<dbReference type="EMBL" id="PKMF04000048">
    <property type="protein sequence ID" value="KAK7855175.1"/>
    <property type="molecule type" value="Genomic_DNA"/>
</dbReference>
<dbReference type="Gene3D" id="3.40.50.1820">
    <property type="entry name" value="alpha/beta hydrolase"/>
    <property type="match status" value="1"/>
</dbReference>
<reference evidence="1 2" key="1">
    <citation type="journal article" date="2018" name="Sci. Data">
        <title>The draft genome sequence of cork oak.</title>
        <authorList>
            <person name="Ramos A.M."/>
            <person name="Usie A."/>
            <person name="Barbosa P."/>
            <person name="Barros P.M."/>
            <person name="Capote T."/>
            <person name="Chaves I."/>
            <person name="Simoes F."/>
            <person name="Abreu I."/>
            <person name="Carrasquinho I."/>
            <person name="Faro C."/>
            <person name="Guimaraes J.B."/>
            <person name="Mendonca D."/>
            <person name="Nobrega F."/>
            <person name="Rodrigues L."/>
            <person name="Saibo N.J.M."/>
            <person name="Varela M.C."/>
            <person name="Egas C."/>
            <person name="Matos J."/>
            <person name="Miguel C.M."/>
            <person name="Oliveira M.M."/>
            <person name="Ricardo C.P."/>
            <person name="Goncalves S."/>
        </authorList>
    </citation>
    <scope>NUCLEOTIDE SEQUENCE [LARGE SCALE GENOMIC DNA]</scope>
    <source>
        <strain evidence="2">cv. HL8</strain>
    </source>
</reference>
<name>A0AAW0LV40_QUESU</name>
<protein>
    <submittedName>
        <fullName evidence="1">Carboxylesterase 120</fullName>
    </submittedName>
</protein>
<evidence type="ECO:0000313" key="1">
    <source>
        <dbReference type="EMBL" id="KAK7855175.1"/>
    </source>
</evidence>
<dbReference type="InterPro" id="IPR029058">
    <property type="entry name" value="AB_hydrolase_fold"/>
</dbReference>
<evidence type="ECO:0000313" key="2">
    <source>
        <dbReference type="Proteomes" id="UP000237347"/>
    </source>
</evidence>
<dbReference type="Proteomes" id="UP000237347">
    <property type="component" value="Unassembled WGS sequence"/>
</dbReference>
<dbReference type="AlphaFoldDB" id="A0AAW0LV40"/>
<keyword evidence="2" id="KW-1185">Reference proteome</keyword>
<gene>
    <name evidence="1" type="primary">CXE20</name>
    <name evidence="1" type="ORF">CFP56_029330</name>
</gene>
<accession>A0AAW0LV40</accession>
<comment type="caution">
    <text evidence="1">The sequence shown here is derived from an EMBL/GenBank/DDBJ whole genome shotgun (WGS) entry which is preliminary data.</text>
</comment>
<sequence length="100" mass="11275">MSGQDAPINPTGDPYQLLQIVRNPDGTITRALDIPETPPTSDPSLPISVLSKDIPINQSNNTWVRIYLPREALDISSQPKLPLIVYYHVPFRIYMCEENN</sequence>
<organism evidence="1 2">
    <name type="scientific">Quercus suber</name>
    <name type="common">Cork oak</name>
    <dbReference type="NCBI Taxonomy" id="58331"/>
    <lineage>
        <taxon>Eukaryota</taxon>
        <taxon>Viridiplantae</taxon>
        <taxon>Streptophyta</taxon>
        <taxon>Embryophyta</taxon>
        <taxon>Tracheophyta</taxon>
        <taxon>Spermatophyta</taxon>
        <taxon>Magnoliopsida</taxon>
        <taxon>eudicotyledons</taxon>
        <taxon>Gunneridae</taxon>
        <taxon>Pentapetalae</taxon>
        <taxon>rosids</taxon>
        <taxon>fabids</taxon>
        <taxon>Fagales</taxon>
        <taxon>Fagaceae</taxon>
        <taxon>Quercus</taxon>
    </lineage>
</organism>